<dbReference type="GO" id="GO:0016020">
    <property type="term" value="C:membrane"/>
    <property type="evidence" value="ECO:0007669"/>
    <property type="project" value="UniProtKB-SubCell"/>
</dbReference>
<organism evidence="6 7">
    <name type="scientific">Blomia tropicalis</name>
    <name type="common">Mite</name>
    <dbReference type="NCBI Taxonomy" id="40697"/>
    <lineage>
        <taxon>Eukaryota</taxon>
        <taxon>Metazoa</taxon>
        <taxon>Ecdysozoa</taxon>
        <taxon>Arthropoda</taxon>
        <taxon>Chelicerata</taxon>
        <taxon>Arachnida</taxon>
        <taxon>Acari</taxon>
        <taxon>Acariformes</taxon>
        <taxon>Sarcoptiformes</taxon>
        <taxon>Astigmata</taxon>
        <taxon>Glycyphagoidea</taxon>
        <taxon>Echimyopodidae</taxon>
        <taxon>Blomia</taxon>
    </lineage>
</organism>
<dbReference type="GO" id="GO:0006820">
    <property type="term" value="P:monoatomic anion transport"/>
    <property type="evidence" value="ECO:0007669"/>
    <property type="project" value="TreeGrafter"/>
</dbReference>
<evidence type="ECO:0000256" key="1">
    <source>
        <dbReference type="ARBA" id="ARBA00004141"/>
    </source>
</evidence>
<feature type="transmembrane region" description="Helical" evidence="5">
    <location>
        <begin position="341"/>
        <end position="361"/>
    </location>
</feature>
<keyword evidence="7" id="KW-1185">Reference proteome</keyword>
<dbReference type="Gene3D" id="1.20.1250.20">
    <property type="entry name" value="MFS general substrate transporter like domains"/>
    <property type="match status" value="1"/>
</dbReference>
<dbReference type="AlphaFoldDB" id="A0A9Q0RMT2"/>
<feature type="transmembrane region" description="Helical" evidence="5">
    <location>
        <begin position="101"/>
        <end position="127"/>
    </location>
</feature>
<evidence type="ECO:0000256" key="2">
    <source>
        <dbReference type="ARBA" id="ARBA00022692"/>
    </source>
</evidence>
<name>A0A9Q0RMT2_BLOTA</name>
<dbReference type="InterPro" id="IPR036259">
    <property type="entry name" value="MFS_trans_sf"/>
</dbReference>
<keyword evidence="2 5" id="KW-0812">Transmembrane</keyword>
<feature type="transmembrane region" description="Helical" evidence="5">
    <location>
        <begin position="302"/>
        <end position="329"/>
    </location>
</feature>
<evidence type="ECO:0000256" key="4">
    <source>
        <dbReference type="ARBA" id="ARBA00023136"/>
    </source>
</evidence>
<dbReference type="GO" id="GO:0022857">
    <property type="term" value="F:transmembrane transporter activity"/>
    <property type="evidence" value="ECO:0007669"/>
    <property type="project" value="InterPro"/>
</dbReference>
<protein>
    <submittedName>
        <fullName evidence="6">Uncharacterized protein</fullName>
    </submittedName>
</protein>
<dbReference type="OMA" id="CWITRHE"/>
<proteinExistence type="predicted"/>
<dbReference type="InterPro" id="IPR050382">
    <property type="entry name" value="MFS_Na/Anion_cotransporter"/>
</dbReference>
<sequence length="390" mass="42969">MNTFNNDTSIHDDNYPTCGFYHWSIFDFKLSLNKSKPKLEFDWSEHDQDNLKGAFAIGYSLALIPSGRASEIYGGKVVALTGGIIHTSLNLVTPWAARRSIWLLLIIRIVIGAAAASLIPAFYYFIVHWIPVNEKSKALAALNLGNSLGNICINLISGYLCQYGFDGGWPTVFYTTASNYPSEHCWITRHELLLIGVQGELRPSPPPVGLKLYIRMLLSIPVLAAICVKLAHSWFYTMLQNKIPQYMVAVLACFGMFLSLLYITQSECNRMLFVSLMATVVASAGISTGGSSTIIFDMTTAYSASLIAIISTISMVFAFGTPHLITAILNDCSNSIAAWKNVFYVSACIIASCGLVFVLFASAENQRWEIDQQIYTDNSSDSTTQDSNCK</sequence>
<comment type="caution">
    <text evidence="6">The sequence shown here is derived from an EMBL/GenBank/DDBJ whole genome shotgun (WGS) entry which is preliminary data.</text>
</comment>
<evidence type="ECO:0000256" key="3">
    <source>
        <dbReference type="ARBA" id="ARBA00022989"/>
    </source>
</evidence>
<dbReference type="PANTHER" id="PTHR11662:SF399">
    <property type="entry name" value="FI19708P1-RELATED"/>
    <property type="match status" value="1"/>
</dbReference>
<keyword evidence="4 5" id="KW-0472">Membrane</keyword>
<gene>
    <name evidence="6" type="ORF">RDWZM_005632</name>
</gene>
<evidence type="ECO:0000256" key="5">
    <source>
        <dbReference type="SAM" id="Phobius"/>
    </source>
</evidence>
<dbReference type="Pfam" id="PF07690">
    <property type="entry name" value="MFS_1"/>
    <property type="match status" value="1"/>
</dbReference>
<dbReference type="Proteomes" id="UP001142055">
    <property type="component" value="Chromosome 2"/>
</dbReference>
<reference evidence="6" key="1">
    <citation type="submission" date="2022-12" db="EMBL/GenBank/DDBJ databases">
        <title>Genome assemblies of Blomia tropicalis.</title>
        <authorList>
            <person name="Cui Y."/>
        </authorList>
    </citation>
    <scope>NUCLEOTIDE SEQUENCE</scope>
    <source>
        <tissue evidence="6">Adult mites</tissue>
    </source>
</reference>
<keyword evidence="3 5" id="KW-1133">Transmembrane helix</keyword>
<feature type="transmembrane region" description="Helical" evidence="5">
    <location>
        <begin position="243"/>
        <end position="264"/>
    </location>
</feature>
<evidence type="ECO:0000313" key="6">
    <source>
        <dbReference type="EMBL" id="KAJ6219820.1"/>
    </source>
</evidence>
<feature type="transmembrane region" description="Helical" evidence="5">
    <location>
        <begin position="271"/>
        <end position="296"/>
    </location>
</feature>
<accession>A0A9Q0RMT2</accession>
<dbReference type="EMBL" id="JAPWDV010000002">
    <property type="protein sequence ID" value="KAJ6219820.1"/>
    <property type="molecule type" value="Genomic_DNA"/>
</dbReference>
<dbReference type="SUPFAM" id="SSF103473">
    <property type="entry name" value="MFS general substrate transporter"/>
    <property type="match status" value="1"/>
</dbReference>
<comment type="subcellular location">
    <subcellularLocation>
        <location evidence="1">Membrane</location>
        <topology evidence="1">Multi-pass membrane protein</topology>
    </subcellularLocation>
</comment>
<feature type="transmembrane region" description="Helical" evidence="5">
    <location>
        <begin position="212"/>
        <end position="231"/>
    </location>
</feature>
<evidence type="ECO:0000313" key="7">
    <source>
        <dbReference type="Proteomes" id="UP001142055"/>
    </source>
</evidence>
<dbReference type="InterPro" id="IPR011701">
    <property type="entry name" value="MFS"/>
</dbReference>
<dbReference type="PANTHER" id="PTHR11662">
    <property type="entry name" value="SOLUTE CARRIER FAMILY 17"/>
    <property type="match status" value="1"/>
</dbReference>